<accession>A0A2T7PMD5</accession>
<evidence type="ECO:0000313" key="2">
    <source>
        <dbReference type="EMBL" id="PVD34598.1"/>
    </source>
</evidence>
<gene>
    <name evidence="2" type="ORF">C0Q70_05874</name>
</gene>
<protein>
    <submittedName>
        <fullName evidence="2">Uncharacterized protein</fullName>
    </submittedName>
</protein>
<dbReference type="EMBL" id="PZQS01000003">
    <property type="protein sequence ID" value="PVD34598.1"/>
    <property type="molecule type" value="Genomic_DNA"/>
</dbReference>
<feature type="compositionally biased region" description="Basic and acidic residues" evidence="1">
    <location>
        <begin position="266"/>
        <end position="280"/>
    </location>
</feature>
<reference evidence="2 3" key="1">
    <citation type="submission" date="2018-04" db="EMBL/GenBank/DDBJ databases">
        <title>The genome of golden apple snail Pomacea canaliculata provides insight into stress tolerance and invasive adaptation.</title>
        <authorList>
            <person name="Liu C."/>
            <person name="Liu B."/>
            <person name="Ren Y."/>
            <person name="Zhang Y."/>
            <person name="Wang H."/>
            <person name="Li S."/>
            <person name="Jiang F."/>
            <person name="Yin L."/>
            <person name="Zhang G."/>
            <person name="Qian W."/>
            <person name="Fan W."/>
        </authorList>
    </citation>
    <scope>NUCLEOTIDE SEQUENCE [LARGE SCALE GENOMIC DNA]</scope>
    <source>
        <strain evidence="2">SZHN2017</strain>
        <tissue evidence="2">Muscle</tissue>
    </source>
</reference>
<sequence length="688" mass="77739">MDHQTRYVTSGLRRTDSSKGSHTEASFGRRDSNHEKAFDSSYSDTSKYISRVNIKGSNSFADNEDSLYGSQTSKATSLVDMSPIDEPAYKFHRVEMSQTSTQPLPEKRTIYTTVDKTSRATRDYQQRALNSSQERLFRQQHAHDVWRVDHLSRSVPDLSLPHLERSFQSHEEDEDGSSQKYRLVRTSHSGMSVSSDSDSDSGVGDNSNRRYRAVTRVEVGNDRYKRRLHSTGSLAKSELSLRPRSPSPPAREYRVSSMESQSSWARRKEEERGEDGRTYRVEQMVPSEDKPKRQETKIFHGTDNGGKRRISSKSSDDEGPDDRTGRPFRVVRTSSTERLLTDESSRGIKSYTEGKRYSAPLHLDSGFFDTDLARNGRPSSSYYPSTTAAAPSGPHKTVITLDVGQRAQDERHWPDPGHEHDPGLSQYRVVNVKASDSRQLDSFSSTQQSSFDTAWGSSATAHNRSFPSPVSGYESDLERSAVYSLNSQLLHHPPSSPPDYHTALAERRYVINGTQSSSRRPVVDAEVVSRQAVRPVVHSTVSSSAVSRQTTLPNAGQPWHKTTIDFVPNARSERVMQSSSVDMAPLHQQRVKSYMVFNSMDDNRLNESKEQDDFLDNMNVFDTSFHLGKDNPLYQSDPDIFQSLQQEEQQSQSAIGQEVTHDITFETVDKIAQRHRQGEGRIFTDFLI</sequence>
<feature type="compositionally biased region" description="Basic and acidic residues" evidence="1">
    <location>
        <begin position="13"/>
        <end position="38"/>
    </location>
</feature>
<feature type="region of interest" description="Disordered" evidence="1">
    <location>
        <begin position="1"/>
        <end position="42"/>
    </location>
</feature>
<proteinExistence type="predicted"/>
<evidence type="ECO:0000313" key="3">
    <source>
        <dbReference type="Proteomes" id="UP000245119"/>
    </source>
</evidence>
<evidence type="ECO:0000256" key="1">
    <source>
        <dbReference type="SAM" id="MobiDB-lite"/>
    </source>
</evidence>
<organism evidence="2 3">
    <name type="scientific">Pomacea canaliculata</name>
    <name type="common">Golden apple snail</name>
    <dbReference type="NCBI Taxonomy" id="400727"/>
    <lineage>
        <taxon>Eukaryota</taxon>
        <taxon>Metazoa</taxon>
        <taxon>Spiralia</taxon>
        <taxon>Lophotrochozoa</taxon>
        <taxon>Mollusca</taxon>
        <taxon>Gastropoda</taxon>
        <taxon>Caenogastropoda</taxon>
        <taxon>Architaenioglossa</taxon>
        <taxon>Ampullarioidea</taxon>
        <taxon>Ampullariidae</taxon>
        <taxon>Pomacea</taxon>
    </lineage>
</organism>
<comment type="caution">
    <text evidence="2">The sequence shown here is derived from an EMBL/GenBank/DDBJ whole genome shotgun (WGS) entry which is preliminary data.</text>
</comment>
<feature type="region of interest" description="Disordered" evidence="1">
    <location>
        <begin position="187"/>
        <end position="330"/>
    </location>
</feature>
<feature type="compositionally biased region" description="Basic and acidic residues" evidence="1">
    <location>
        <begin position="287"/>
        <end position="300"/>
    </location>
</feature>
<dbReference type="AlphaFoldDB" id="A0A2T7PMD5"/>
<feature type="compositionally biased region" description="Low complexity" evidence="1">
    <location>
        <begin position="192"/>
        <end position="206"/>
    </location>
</feature>
<dbReference type="Proteomes" id="UP000245119">
    <property type="component" value="Linkage Group LG3"/>
</dbReference>
<keyword evidence="3" id="KW-1185">Reference proteome</keyword>
<name>A0A2T7PMD5_POMCA</name>